<keyword evidence="4" id="KW-0238">DNA-binding</keyword>
<protein>
    <recommendedName>
        <fullName evidence="8">RWP-RK domain-containing protein</fullName>
    </recommendedName>
</protein>
<feature type="domain" description="RWP-RK" evidence="8">
    <location>
        <begin position="190"/>
        <end position="275"/>
    </location>
</feature>
<evidence type="ECO:0000256" key="7">
    <source>
        <dbReference type="SAM" id="MobiDB-lite"/>
    </source>
</evidence>
<name>A0AAN7QHJ2_9MYRT</name>
<evidence type="ECO:0000256" key="4">
    <source>
        <dbReference type="ARBA" id="ARBA00023125"/>
    </source>
</evidence>
<dbReference type="GO" id="GO:0003677">
    <property type="term" value="F:DNA binding"/>
    <property type="evidence" value="ECO:0007669"/>
    <property type="project" value="UniProtKB-KW"/>
</dbReference>
<keyword evidence="5" id="KW-0804">Transcription</keyword>
<dbReference type="InterPro" id="IPR044607">
    <property type="entry name" value="RKD-like"/>
</dbReference>
<evidence type="ECO:0000259" key="8">
    <source>
        <dbReference type="PROSITE" id="PS51519"/>
    </source>
</evidence>
<dbReference type="Pfam" id="PF02042">
    <property type="entry name" value="RWP-RK"/>
    <property type="match status" value="1"/>
</dbReference>
<keyword evidence="10" id="KW-1185">Reference proteome</keyword>
<comment type="function">
    <text evidence="1">Putative transcription factor.</text>
</comment>
<gene>
    <name evidence="9" type="ORF">SAY87_003055</name>
</gene>
<comment type="caution">
    <text evidence="9">The sequence shown here is derived from an EMBL/GenBank/DDBJ whole genome shotgun (WGS) entry which is preliminary data.</text>
</comment>
<keyword evidence="3" id="KW-0175">Coiled coil</keyword>
<dbReference type="AlphaFoldDB" id="A0AAN7QHJ2"/>
<evidence type="ECO:0000313" key="10">
    <source>
        <dbReference type="Proteomes" id="UP001345219"/>
    </source>
</evidence>
<evidence type="ECO:0000256" key="1">
    <source>
        <dbReference type="ARBA" id="ARBA00004049"/>
    </source>
</evidence>
<keyword evidence="2" id="KW-0805">Transcription regulation</keyword>
<dbReference type="GO" id="GO:0003700">
    <property type="term" value="F:DNA-binding transcription factor activity"/>
    <property type="evidence" value="ECO:0007669"/>
    <property type="project" value="InterPro"/>
</dbReference>
<proteinExistence type="predicted"/>
<organism evidence="9 10">
    <name type="scientific">Trapa incisa</name>
    <dbReference type="NCBI Taxonomy" id="236973"/>
    <lineage>
        <taxon>Eukaryota</taxon>
        <taxon>Viridiplantae</taxon>
        <taxon>Streptophyta</taxon>
        <taxon>Embryophyta</taxon>
        <taxon>Tracheophyta</taxon>
        <taxon>Spermatophyta</taxon>
        <taxon>Magnoliopsida</taxon>
        <taxon>eudicotyledons</taxon>
        <taxon>Gunneridae</taxon>
        <taxon>Pentapetalae</taxon>
        <taxon>rosids</taxon>
        <taxon>malvids</taxon>
        <taxon>Myrtales</taxon>
        <taxon>Lythraceae</taxon>
        <taxon>Trapa</taxon>
    </lineage>
</organism>
<keyword evidence="6" id="KW-0539">Nucleus</keyword>
<evidence type="ECO:0000256" key="2">
    <source>
        <dbReference type="ARBA" id="ARBA00023015"/>
    </source>
</evidence>
<dbReference type="PROSITE" id="PS51519">
    <property type="entry name" value="RWP_RK"/>
    <property type="match status" value="1"/>
</dbReference>
<dbReference type="PANTHER" id="PTHR46373:SF20">
    <property type="entry name" value="PROTEIN RKD1"/>
    <property type="match status" value="1"/>
</dbReference>
<feature type="region of interest" description="Disordered" evidence="7">
    <location>
        <begin position="163"/>
        <end position="194"/>
    </location>
</feature>
<evidence type="ECO:0000313" key="9">
    <source>
        <dbReference type="EMBL" id="KAK4767914.1"/>
    </source>
</evidence>
<dbReference type="Proteomes" id="UP001345219">
    <property type="component" value="Chromosome 3"/>
</dbReference>
<evidence type="ECO:0000256" key="5">
    <source>
        <dbReference type="ARBA" id="ARBA00023163"/>
    </source>
</evidence>
<dbReference type="EMBL" id="JAXIOK010000006">
    <property type="protein sequence ID" value="KAK4767914.1"/>
    <property type="molecule type" value="Genomic_DNA"/>
</dbReference>
<evidence type="ECO:0000256" key="6">
    <source>
        <dbReference type="ARBA" id="ARBA00023242"/>
    </source>
</evidence>
<reference evidence="9 10" key="1">
    <citation type="journal article" date="2023" name="Hortic Res">
        <title>Pangenome of water caltrop reveals structural variations and asymmetric subgenome divergence after allopolyploidization.</title>
        <authorList>
            <person name="Zhang X."/>
            <person name="Chen Y."/>
            <person name="Wang L."/>
            <person name="Yuan Y."/>
            <person name="Fang M."/>
            <person name="Shi L."/>
            <person name="Lu R."/>
            <person name="Comes H.P."/>
            <person name="Ma Y."/>
            <person name="Chen Y."/>
            <person name="Huang G."/>
            <person name="Zhou Y."/>
            <person name="Zheng Z."/>
            <person name="Qiu Y."/>
        </authorList>
    </citation>
    <scope>NUCLEOTIDE SEQUENCE [LARGE SCALE GENOMIC DNA]</scope>
    <source>
        <tissue evidence="9">Roots</tissue>
    </source>
</reference>
<accession>A0AAN7QHJ2</accession>
<dbReference type="PANTHER" id="PTHR46373">
    <property type="entry name" value="PROTEIN RKD4"/>
    <property type="match status" value="1"/>
</dbReference>
<evidence type="ECO:0000256" key="3">
    <source>
        <dbReference type="ARBA" id="ARBA00023054"/>
    </source>
</evidence>
<dbReference type="InterPro" id="IPR003035">
    <property type="entry name" value="RWP-RK_dom"/>
</dbReference>
<feature type="compositionally biased region" description="Polar residues" evidence="7">
    <location>
        <begin position="181"/>
        <end position="194"/>
    </location>
</feature>
<sequence>MDAVSPVPVKREPLVGYDYDGLRPRGNDPFSFSESLPPFDMSGRVVSSPYWDMHCYDRKGDLVQQFQADPANSFYSSSFSGSSAMVGKSFLDNQASFYSITTSNTVPLQETLSLPFPVETGLENGINMDYGRQPSIWEDEIKGFSWCEAEQLLMATNNQGGIEIENEGEGEGEGKEKNLNERSGSSDPLKSATNFTEEYSSCSRKVLTWEAISKHFYSPIADAAKALNIGVTLLKKRCRELGIRRWPHRKLMSLEALIEYLKKNVGEEDEDNLRRALEREKKLIEEVPDLQLEDNTKRLRQACFKANHKKRKLHKQSYNGLGSAMIKENPHAS</sequence>